<dbReference type="Gene3D" id="1.10.3120.10">
    <property type="entry name" value="Trigger factor, C-terminal domain"/>
    <property type="match status" value="1"/>
</dbReference>
<evidence type="ECO:0000313" key="16">
    <source>
        <dbReference type="Proteomes" id="UP000244173"/>
    </source>
</evidence>
<dbReference type="AlphaFoldDB" id="A0A2U3TH90"/>
<evidence type="ECO:0000256" key="5">
    <source>
        <dbReference type="ARBA" id="ARBA00022618"/>
    </source>
</evidence>
<dbReference type="Pfam" id="PF05697">
    <property type="entry name" value="Trigger_N"/>
    <property type="match status" value="1"/>
</dbReference>
<dbReference type="HAMAP" id="MF_00303">
    <property type="entry name" value="Trigger_factor_Tig"/>
    <property type="match status" value="1"/>
</dbReference>
<dbReference type="InterPro" id="IPR036611">
    <property type="entry name" value="Trigger_fac_ribosome-bd_sf"/>
</dbReference>
<accession>A0A2U3TH90</accession>
<dbReference type="EMBL" id="CP028519">
    <property type="protein sequence ID" value="AVY92773.1"/>
    <property type="molecule type" value="Genomic_DNA"/>
</dbReference>
<evidence type="ECO:0000256" key="4">
    <source>
        <dbReference type="ARBA" id="ARBA00016902"/>
    </source>
</evidence>
<evidence type="ECO:0000313" key="15">
    <source>
        <dbReference type="EMBL" id="AVY92773.1"/>
    </source>
</evidence>
<sequence length="436" mass="48151">MQVQLETLGALERRLDIALPLADIDAEVKKRLGRVARTAKVAGFRPGKAPLKIVEQNYGASVREEVLGEQVQIGFSRAVAEQSLRVAGYPRFEPVAAEGASADHFKFSALFEVYPEVKIGDVAGQELEKAVCEVTEAEIDKTIDILRKQRTRFNRVERAAADGDRVIIDFKGVIDGEAFAGGSSENFPFVLGQGQMLPEFETGVIGLKEGESRDVEVSFPDDYHGKEVAGKKAVFTISVKNVAEAVLPELDDAFAKALGIVDGDVAKMRAEIEKNVKREVVRRLAARNKEAVMEALISVSELDLPQSLVQVEIGRLMQQAQEDFARRGLDTKSMPQLPPELFKDQAERRVKLGLILSELVKANELKATAEQVKARVEEFADSYEHPAEVVKWYYESPERLDGPESMVLEDNVVEFVFGKAKVTEKAVSFDELMGNA</sequence>
<reference evidence="15 16" key="1">
    <citation type="submission" date="2018-04" db="EMBL/GenBank/DDBJ databases">
        <title>Denitrifier Microvirgula.</title>
        <authorList>
            <person name="Anderson E."/>
            <person name="Jang J."/>
            <person name="Ishii S."/>
        </authorList>
    </citation>
    <scope>NUCLEOTIDE SEQUENCE [LARGE SCALE GENOMIC DNA]</scope>
    <source>
        <strain evidence="15 16">BE2.4</strain>
    </source>
</reference>
<dbReference type="OrthoDB" id="9767721at2"/>
<comment type="similarity">
    <text evidence="2 11 13">Belongs to the FKBP-type PPIase family. Tig subfamily.</text>
</comment>
<protein>
    <recommendedName>
        <fullName evidence="4 11">Trigger factor</fullName>
        <shortName evidence="11">TF</shortName>
        <ecNumber evidence="3 11">5.2.1.8</ecNumber>
    </recommendedName>
    <alternativeName>
        <fullName evidence="10 11">PPIase</fullName>
    </alternativeName>
</protein>
<dbReference type="GO" id="GO:0044183">
    <property type="term" value="F:protein folding chaperone"/>
    <property type="evidence" value="ECO:0007669"/>
    <property type="project" value="TreeGrafter"/>
</dbReference>
<dbReference type="KEGG" id="maer:DAI18_00965"/>
<dbReference type="PROSITE" id="PS50059">
    <property type="entry name" value="FKBP_PPIASE"/>
    <property type="match status" value="1"/>
</dbReference>
<keyword evidence="11" id="KW-0963">Cytoplasm</keyword>
<keyword evidence="5 11" id="KW-0132">Cell division</keyword>
<dbReference type="PIRSF" id="PIRSF003095">
    <property type="entry name" value="Trigger_factor"/>
    <property type="match status" value="1"/>
</dbReference>
<keyword evidence="7 11" id="KW-0143">Chaperone</keyword>
<evidence type="ECO:0000256" key="11">
    <source>
        <dbReference type="HAMAP-Rule" id="MF_00303"/>
    </source>
</evidence>
<dbReference type="SUPFAM" id="SSF54534">
    <property type="entry name" value="FKBP-like"/>
    <property type="match status" value="1"/>
</dbReference>
<evidence type="ECO:0000259" key="14">
    <source>
        <dbReference type="PROSITE" id="PS50059"/>
    </source>
</evidence>
<comment type="function">
    <text evidence="11">Involved in protein export. Acts as a chaperone by maintaining the newly synthesized protein in an open conformation. Functions as a peptidyl-prolyl cis-trans isomerase.</text>
</comment>
<dbReference type="EC" id="5.2.1.8" evidence="3 11"/>
<keyword evidence="16" id="KW-1185">Reference proteome</keyword>
<evidence type="ECO:0000256" key="8">
    <source>
        <dbReference type="ARBA" id="ARBA00023235"/>
    </source>
</evidence>
<evidence type="ECO:0000256" key="10">
    <source>
        <dbReference type="ARBA" id="ARBA00029986"/>
    </source>
</evidence>
<dbReference type="GO" id="GO:0015031">
    <property type="term" value="P:protein transport"/>
    <property type="evidence" value="ECO:0007669"/>
    <property type="project" value="UniProtKB-UniRule"/>
</dbReference>
<evidence type="ECO:0000256" key="7">
    <source>
        <dbReference type="ARBA" id="ARBA00023186"/>
    </source>
</evidence>
<dbReference type="InterPro" id="IPR046357">
    <property type="entry name" value="PPIase_dom_sf"/>
</dbReference>
<dbReference type="Gene3D" id="3.30.70.1050">
    <property type="entry name" value="Trigger factor ribosome-binding domain"/>
    <property type="match status" value="1"/>
</dbReference>
<dbReference type="InterPro" id="IPR001179">
    <property type="entry name" value="PPIase_FKBP_dom"/>
</dbReference>
<dbReference type="PANTHER" id="PTHR30560:SF3">
    <property type="entry name" value="TRIGGER FACTOR-LIKE PROTEIN TIG, CHLOROPLASTIC"/>
    <property type="match status" value="1"/>
</dbReference>
<dbReference type="InterPro" id="IPR008881">
    <property type="entry name" value="Trigger_fac_ribosome-bd_bac"/>
</dbReference>
<keyword evidence="9 11" id="KW-0131">Cell cycle</keyword>
<dbReference type="Pfam" id="PF00254">
    <property type="entry name" value="FKBP_C"/>
    <property type="match status" value="1"/>
</dbReference>
<comment type="subcellular location">
    <subcellularLocation>
        <location evidence="11">Cytoplasm</location>
    </subcellularLocation>
    <text evidence="11">About half TF is bound to the ribosome near the polypeptide exit tunnel while the other half is free in the cytoplasm.</text>
</comment>
<evidence type="ECO:0000256" key="13">
    <source>
        <dbReference type="RuleBase" id="RU003914"/>
    </source>
</evidence>
<dbReference type="Proteomes" id="UP000244173">
    <property type="component" value="Chromosome"/>
</dbReference>
<evidence type="ECO:0000256" key="2">
    <source>
        <dbReference type="ARBA" id="ARBA00005464"/>
    </source>
</evidence>
<dbReference type="NCBIfam" id="TIGR00115">
    <property type="entry name" value="tig"/>
    <property type="match status" value="1"/>
</dbReference>
<dbReference type="GO" id="GO:0051301">
    <property type="term" value="P:cell division"/>
    <property type="evidence" value="ECO:0007669"/>
    <property type="project" value="UniProtKB-KW"/>
</dbReference>
<evidence type="ECO:0000256" key="1">
    <source>
        <dbReference type="ARBA" id="ARBA00000971"/>
    </source>
</evidence>
<dbReference type="InterPro" id="IPR005215">
    <property type="entry name" value="Trig_fac"/>
</dbReference>
<dbReference type="InterPro" id="IPR027304">
    <property type="entry name" value="Trigger_fact/SurA_dom_sf"/>
</dbReference>
<feature type="domain" description="PPIase FKBP-type" evidence="14">
    <location>
        <begin position="163"/>
        <end position="223"/>
    </location>
</feature>
<dbReference type="STRING" id="1122240.GCA_000620105_00714"/>
<evidence type="ECO:0000256" key="9">
    <source>
        <dbReference type="ARBA" id="ARBA00023306"/>
    </source>
</evidence>
<dbReference type="Gene3D" id="3.10.50.40">
    <property type="match status" value="1"/>
</dbReference>
<comment type="domain">
    <text evidence="11">Consists of 3 domains; the N-terminus binds the ribosome, the middle domain has PPIase activity, while the C-terminus has intrinsic chaperone activity on its own.</text>
</comment>
<dbReference type="PANTHER" id="PTHR30560">
    <property type="entry name" value="TRIGGER FACTOR CHAPERONE AND PEPTIDYL-PROLYL CIS/TRANS ISOMERASE"/>
    <property type="match status" value="1"/>
</dbReference>
<dbReference type="FunFam" id="3.10.50.40:FF:000001">
    <property type="entry name" value="Trigger factor"/>
    <property type="match status" value="1"/>
</dbReference>
<dbReference type="Pfam" id="PF05698">
    <property type="entry name" value="Trigger_C"/>
    <property type="match status" value="1"/>
</dbReference>
<dbReference type="RefSeq" id="WP_028498172.1">
    <property type="nucleotide sequence ID" value="NZ_CALFSO010000037.1"/>
</dbReference>
<keyword evidence="8 11" id="KW-0413">Isomerase</keyword>
<dbReference type="InterPro" id="IPR037041">
    <property type="entry name" value="Trigger_fac_C_sf"/>
</dbReference>
<gene>
    <name evidence="11" type="primary">tig</name>
    <name evidence="15" type="ORF">DAI18_00965</name>
</gene>
<dbReference type="GO" id="GO:0051083">
    <property type="term" value="P:'de novo' cotranslational protein folding"/>
    <property type="evidence" value="ECO:0007669"/>
    <property type="project" value="TreeGrafter"/>
</dbReference>
<name>A0A2U3TH90_9NEIS</name>
<proteinExistence type="inferred from homology"/>
<evidence type="ECO:0000256" key="6">
    <source>
        <dbReference type="ARBA" id="ARBA00023110"/>
    </source>
</evidence>
<dbReference type="GO" id="GO:0043022">
    <property type="term" value="F:ribosome binding"/>
    <property type="evidence" value="ECO:0007669"/>
    <property type="project" value="TreeGrafter"/>
</dbReference>
<dbReference type="SUPFAM" id="SSF109998">
    <property type="entry name" value="Triger factor/SurA peptide-binding domain-like"/>
    <property type="match status" value="1"/>
</dbReference>
<dbReference type="InterPro" id="IPR008880">
    <property type="entry name" value="Trigger_fac_C"/>
</dbReference>
<dbReference type="GO" id="GO:0003755">
    <property type="term" value="F:peptidyl-prolyl cis-trans isomerase activity"/>
    <property type="evidence" value="ECO:0007669"/>
    <property type="project" value="UniProtKB-UniRule"/>
</dbReference>
<organism evidence="15 16">
    <name type="scientific">Microvirgula aerodenitrificans</name>
    <dbReference type="NCBI Taxonomy" id="57480"/>
    <lineage>
        <taxon>Bacteria</taxon>
        <taxon>Pseudomonadati</taxon>
        <taxon>Pseudomonadota</taxon>
        <taxon>Betaproteobacteria</taxon>
        <taxon>Neisseriales</taxon>
        <taxon>Aquaspirillaceae</taxon>
        <taxon>Microvirgula</taxon>
    </lineage>
</organism>
<comment type="catalytic activity">
    <reaction evidence="1 11 12">
        <text>[protein]-peptidylproline (omega=180) = [protein]-peptidylproline (omega=0)</text>
        <dbReference type="Rhea" id="RHEA:16237"/>
        <dbReference type="Rhea" id="RHEA-COMP:10747"/>
        <dbReference type="Rhea" id="RHEA-COMP:10748"/>
        <dbReference type="ChEBI" id="CHEBI:83833"/>
        <dbReference type="ChEBI" id="CHEBI:83834"/>
        <dbReference type="EC" id="5.2.1.8"/>
    </reaction>
</comment>
<dbReference type="GO" id="GO:0005737">
    <property type="term" value="C:cytoplasm"/>
    <property type="evidence" value="ECO:0007669"/>
    <property type="project" value="UniProtKB-SubCell"/>
</dbReference>
<evidence type="ECO:0000256" key="12">
    <source>
        <dbReference type="PROSITE-ProRule" id="PRU00277"/>
    </source>
</evidence>
<dbReference type="GO" id="GO:0043335">
    <property type="term" value="P:protein unfolding"/>
    <property type="evidence" value="ECO:0007669"/>
    <property type="project" value="TreeGrafter"/>
</dbReference>
<keyword evidence="6 11" id="KW-0697">Rotamase</keyword>
<evidence type="ECO:0000256" key="3">
    <source>
        <dbReference type="ARBA" id="ARBA00013194"/>
    </source>
</evidence>
<dbReference type="SUPFAM" id="SSF102735">
    <property type="entry name" value="Trigger factor ribosome-binding domain"/>
    <property type="match status" value="1"/>
</dbReference>